<dbReference type="RefSeq" id="WP_395115297.1">
    <property type="nucleotide sequence ID" value="NZ_JBIMSO010000054.1"/>
</dbReference>
<evidence type="ECO:0000256" key="5">
    <source>
        <dbReference type="ARBA" id="ARBA00022490"/>
    </source>
</evidence>
<accession>A0ABW7JP42</accession>
<evidence type="ECO:0000313" key="15">
    <source>
        <dbReference type="Proteomes" id="UP001609175"/>
    </source>
</evidence>
<keyword evidence="6 12" id="KW-0028">Amino-acid biosynthesis</keyword>
<dbReference type="PANTHER" id="PTHR12128:SF66">
    <property type="entry name" value="4-HYDROXY-2-OXOGLUTARATE ALDOLASE, MITOCHONDRIAL"/>
    <property type="match status" value="1"/>
</dbReference>
<comment type="catalytic activity">
    <reaction evidence="11 12">
        <text>L-aspartate 4-semialdehyde + pyruvate = (2S,4S)-4-hydroxy-2,3,4,5-tetrahydrodipicolinate + H2O + H(+)</text>
        <dbReference type="Rhea" id="RHEA:34171"/>
        <dbReference type="ChEBI" id="CHEBI:15361"/>
        <dbReference type="ChEBI" id="CHEBI:15377"/>
        <dbReference type="ChEBI" id="CHEBI:15378"/>
        <dbReference type="ChEBI" id="CHEBI:67139"/>
        <dbReference type="ChEBI" id="CHEBI:537519"/>
        <dbReference type="EC" id="4.3.3.7"/>
    </reaction>
</comment>
<evidence type="ECO:0000256" key="2">
    <source>
        <dbReference type="ARBA" id="ARBA00005120"/>
    </source>
</evidence>
<evidence type="ECO:0000256" key="1">
    <source>
        <dbReference type="ARBA" id="ARBA00003294"/>
    </source>
</evidence>
<feature type="binding site" evidence="12">
    <location>
        <position position="46"/>
    </location>
    <ligand>
        <name>pyruvate</name>
        <dbReference type="ChEBI" id="CHEBI:15361"/>
    </ligand>
</feature>
<keyword evidence="7 12" id="KW-0220">Diaminopimelate biosynthesis</keyword>
<dbReference type="PRINTS" id="PR00146">
    <property type="entry name" value="DHPICSNTHASE"/>
</dbReference>
<feature type="site" description="Part of a proton relay during catalysis" evidence="12">
    <location>
        <position position="108"/>
    </location>
</feature>
<sequence>MTLSGLFVPLVTPFKDDGDIAFTALERLAHSVLDGGATGIVALATTAETSTLTADERSRVLAVCTRVCEERDVPLIAGAGSNSTAESVAAVASLGTRVTAALSVVPYYTRPSQAGIVAHFARLAANSPVPLIVYNIPYRTGVGLDADTLFQLARIPNIIGFKHAVGGIDDATMAMMSCVPDGFAVLAGDDLYASPLLALGATGAITASANVATAAFAALVDAWRAGETARAQQRGHSLVELTSALFAEPNPVVIKSVLAAQGIIPSSFVRLPLLPATASARDRALRTL</sequence>
<evidence type="ECO:0000256" key="13">
    <source>
        <dbReference type="PIRNR" id="PIRNR001365"/>
    </source>
</evidence>
<dbReference type="HAMAP" id="MF_00418">
    <property type="entry name" value="DapA"/>
    <property type="match status" value="1"/>
</dbReference>
<evidence type="ECO:0000256" key="12">
    <source>
        <dbReference type="HAMAP-Rule" id="MF_00418"/>
    </source>
</evidence>
<dbReference type="InterPro" id="IPR005263">
    <property type="entry name" value="DapA"/>
</dbReference>
<protein>
    <recommendedName>
        <fullName evidence="4 12">4-hydroxy-tetrahydrodipicolinate synthase</fullName>
        <shortName evidence="12">HTPA synthase</shortName>
        <ecNumber evidence="4 12">4.3.3.7</ecNumber>
    </recommendedName>
</protein>
<dbReference type="Gene3D" id="3.20.20.70">
    <property type="entry name" value="Aldolase class I"/>
    <property type="match status" value="1"/>
</dbReference>
<keyword evidence="5 12" id="KW-0963">Cytoplasm</keyword>
<feature type="site" description="Part of a proton relay during catalysis" evidence="12">
    <location>
        <position position="45"/>
    </location>
</feature>
<dbReference type="InterPro" id="IPR013785">
    <property type="entry name" value="Aldolase_TIM"/>
</dbReference>
<comment type="subunit">
    <text evidence="12">Homotetramer; dimer of dimers.</text>
</comment>
<dbReference type="InterPro" id="IPR002220">
    <property type="entry name" value="DapA-like"/>
</dbReference>
<reference evidence="14 15" key="1">
    <citation type="submission" date="2024-10" db="EMBL/GenBank/DDBJ databases">
        <authorList>
            <person name="Riesco R."/>
        </authorList>
    </citation>
    <scope>NUCLEOTIDE SEQUENCE [LARGE SCALE GENOMIC DNA]</scope>
    <source>
        <strain evidence="14 15">NCIMB 15449</strain>
    </source>
</reference>
<keyword evidence="9 12" id="KW-0456">Lyase</keyword>
<evidence type="ECO:0000256" key="10">
    <source>
        <dbReference type="ARBA" id="ARBA00023270"/>
    </source>
</evidence>
<dbReference type="NCBIfam" id="TIGR00674">
    <property type="entry name" value="dapA"/>
    <property type="match status" value="1"/>
</dbReference>
<evidence type="ECO:0000256" key="4">
    <source>
        <dbReference type="ARBA" id="ARBA00012086"/>
    </source>
</evidence>
<dbReference type="PIRSF" id="PIRSF001365">
    <property type="entry name" value="DHDPS"/>
    <property type="match status" value="1"/>
</dbReference>
<evidence type="ECO:0000313" key="14">
    <source>
        <dbReference type="EMBL" id="MFH5209543.1"/>
    </source>
</evidence>
<dbReference type="SUPFAM" id="SSF51569">
    <property type="entry name" value="Aldolase"/>
    <property type="match status" value="1"/>
</dbReference>
<dbReference type="PROSITE" id="PS00666">
    <property type="entry name" value="DHDPS_2"/>
    <property type="match status" value="1"/>
</dbReference>
<keyword evidence="8 12" id="KW-0457">Lysine biosynthesis</keyword>
<dbReference type="EMBL" id="JBIMSO010000054">
    <property type="protein sequence ID" value="MFH5209543.1"/>
    <property type="molecule type" value="Genomic_DNA"/>
</dbReference>
<evidence type="ECO:0000256" key="9">
    <source>
        <dbReference type="ARBA" id="ARBA00023239"/>
    </source>
</evidence>
<keyword evidence="10 12" id="KW-0704">Schiff base</keyword>
<comment type="similarity">
    <text evidence="3 12 13">Belongs to the DapA family.</text>
</comment>
<dbReference type="CDD" id="cd00950">
    <property type="entry name" value="DHDPS"/>
    <property type="match status" value="1"/>
</dbReference>
<dbReference type="Pfam" id="PF00701">
    <property type="entry name" value="DHDPS"/>
    <property type="match status" value="1"/>
</dbReference>
<feature type="active site" description="Proton donor/acceptor" evidence="12">
    <location>
        <position position="134"/>
    </location>
</feature>
<evidence type="ECO:0000256" key="7">
    <source>
        <dbReference type="ARBA" id="ARBA00022915"/>
    </source>
</evidence>
<comment type="caution">
    <text evidence="12">Was originally thought to be a dihydrodipicolinate synthase (DHDPS), catalyzing the condensation of (S)-aspartate-beta-semialdehyde [(S)-ASA] and pyruvate to dihydrodipicolinate (DHDP). However, it was shown in E.coli that the product of the enzymatic reaction is not dihydrodipicolinate but in fact (4S)-4-hydroxy-2,3,4,5-tetrahydro-(2S)-dipicolinic acid (HTPA), and that the consecutive dehydration reaction leading to DHDP is not spontaneous but catalyzed by DapB.</text>
</comment>
<dbReference type="SMART" id="SM01130">
    <property type="entry name" value="DHDPS"/>
    <property type="match status" value="1"/>
</dbReference>
<dbReference type="Proteomes" id="UP001609175">
    <property type="component" value="Unassembled WGS sequence"/>
</dbReference>
<dbReference type="GO" id="GO:0008840">
    <property type="term" value="F:4-hydroxy-tetrahydrodipicolinate synthase activity"/>
    <property type="evidence" value="ECO:0007669"/>
    <property type="project" value="UniProtKB-EC"/>
</dbReference>
<dbReference type="InterPro" id="IPR020625">
    <property type="entry name" value="Schiff_base-form_aldolases_AS"/>
</dbReference>
<gene>
    <name evidence="12 14" type="primary">dapA</name>
    <name evidence="14" type="ORF">ACHIPZ_15270</name>
</gene>
<comment type="caution">
    <text evidence="14">The sequence shown here is derived from an EMBL/GenBank/DDBJ whole genome shotgun (WGS) entry which is preliminary data.</text>
</comment>
<dbReference type="EC" id="4.3.3.7" evidence="4 12"/>
<organism evidence="14 15">
    <name type="scientific">Antrihabitans spumae</name>
    <dbReference type="NCBI Taxonomy" id="3373370"/>
    <lineage>
        <taxon>Bacteria</taxon>
        <taxon>Bacillati</taxon>
        <taxon>Actinomycetota</taxon>
        <taxon>Actinomycetes</taxon>
        <taxon>Mycobacteriales</taxon>
        <taxon>Nocardiaceae</taxon>
        <taxon>Antrihabitans</taxon>
    </lineage>
</organism>
<dbReference type="PANTHER" id="PTHR12128">
    <property type="entry name" value="DIHYDRODIPICOLINATE SYNTHASE"/>
    <property type="match status" value="1"/>
</dbReference>
<evidence type="ECO:0000256" key="11">
    <source>
        <dbReference type="ARBA" id="ARBA00047836"/>
    </source>
</evidence>
<name>A0ABW7JP42_9NOCA</name>
<proteinExistence type="inferred from homology"/>
<evidence type="ECO:0000256" key="8">
    <source>
        <dbReference type="ARBA" id="ARBA00023154"/>
    </source>
</evidence>
<evidence type="ECO:0000256" key="3">
    <source>
        <dbReference type="ARBA" id="ARBA00007592"/>
    </source>
</evidence>
<comment type="subcellular location">
    <subcellularLocation>
        <location evidence="12">Cytoplasm</location>
    </subcellularLocation>
</comment>
<feature type="binding site" evidence="12">
    <location>
        <position position="205"/>
    </location>
    <ligand>
        <name>pyruvate</name>
        <dbReference type="ChEBI" id="CHEBI:15361"/>
    </ligand>
</feature>
<evidence type="ECO:0000256" key="6">
    <source>
        <dbReference type="ARBA" id="ARBA00022605"/>
    </source>
</evidence>
<comment type="function">
    <text evidence="1 12">Catalyzes the condensation of (S)-aspartate-beta-semialdehyde [(S)-ASA] and pyruvate to 4-hydroxy-tetrahydrodipicolinate (HTPA).</text>
</comment>
<comment type="pathway">
    <text evidence="2 12">Amino-acid biosynthesis; L-lysine biosynthesis via DAP pathway; (S)-tetrahydrodipicolinate from L-aspartate: step 3/4.</text>
</comment>
<feature type="active site" description="Schiff-base intermediate with substrate" evidence="12">
    <location>
        <position position="162"/>
    </location>
</feature>